<organism evidence="1 2">
    <name type="scientific">Melaminivora alkalimesophila</name>
    <dbReference type="NCBI Taxonomy" id="1165852"/>
    <lineage>
        <taxon>Bacteria</taxon>
        <taxon>Pseudomonadati</taxon>
        <taxon>Pseudomonadota</taxon>
        <taxon>Betaproteobacteria</taxon>
        <taxon>Burkholderiales</taxon>
        <taxon>Comamonadaceae</taxon>
        <taxon>Melaminivora</taxon>
    </lineage>
</organism>
<evidence type="ECO:0000313" key="2">
    <source>
        <dbReference type="Proteomes" id="UP000246483"/>
    </source>
</evidence>
<dbReference type="InterPro" id="IPR021853">
    <property type="entry name" value="DUF3460"/>
</dbReference>
<keyword evidence="2" id="KW-1185">Reference proteome</keyword>
<sequence>MSFFRRPDYQSDITQFINQLKNERPEIDAQQQQGRSLLWDKPVDRELWEEYTAGGVEPQPYVYFPLRP</sequence>
<dbReference type="RefSeq" id="WP_019374918.1">
    <property type="nucleotide sequence ID" value="NZ_ALEE01000669.1"/>
</dbReference>
<dbReference type="OrthoDB" id="5296692at2"/>
<dbReference type="EMBL" id="QGUB01000002">
    <property type="protein sequence ID" value="PWW47799.1"/>
    <property type="molecule type" value="Genomic_DNA"/>
</dbReference>
<comment type="caution">
    <text evidence="1">The sequence shown here is derived from an EMBL/GenBank/DDBJ whole genome shotgun (WGS) entry which is preliminary data.</text>
</comment>
<accession>A0A317RDY8</accession>
<dbReference type="Pfam" id="PF11943">
    <property type="entry name" value="DUF3460"/>
    <property type="match status" value="1"/>
</dbReference>
<evidence type="ECO:0000313" key="1">
    <source>
        <dbReference type="EMBL" id="PWW47799.1"/>
    </source>
</evidence>
<dbReference type="Proteomes" id="UP000246483">
    <property type="component" value="Unassembled WGS sequence"/>
</dbReference>
<dbReference type="AlphaFoldDB" id="A0A317RDY8"/>
<protein>
    <submittedName>
        <fullName evidence="1">Uncharacterized protein DUF3460</fullName>
    </submittedName>
</protein>
<reference evidence="1 2" key="1">
    <citation type="submission" date="2018-05" db="EMBL/GenBank/DDBJ databases">
        <title>Genomic Encyclopedia of Type Strains, Phase IV (KMG-IV): sequencing the most valuable type-strain genomes for metagenomic binning, comparative biology and taxonomic classification.</title>
        <authorList>
            <person name="Goeker M."/>
        </authorList>
    </citation>
    <scope>NUCLEOTIDE SEQUENCE [LARGE SCALE GENOMIC DNA]</scope>
    <source>
        <strain evidence="1 2">DSM 26006</strain>
    </source>
</reference>
<name>A0A317RDY8_9BURK</name>
<proteinExistence type="predicted"/>
<gene>
    <name evidence="1" type="ORF">DFR36_102175</name>
</gene>